<dbReference type="OrthoDB" id="6272054at2759"/>
<dbReference type="Pfam" id="PF00041">
    <property type="entry name" value="fn3"/>
    <property type="match status" value="1"/>
</dbReference>
<dbReference type="InterPro" id="IPR013783">
    <property type="entry name" value="Ig-like_fold"/>
</dbReference>
<name>A0A074ZB74_OPIVI</name>
<feature type="compositionally biased region" description="Polar residues" evidence="1">
    <location>
        <begin position="724"/>
        <end position="735"/>
    </location>
</feature>
<dbReference type="PROSITE" id="PS50853">
    <property type="entry name" value="FN3"/>
    <property type="match status" value="1"/>
</dbReference>
<feature type="transmembrane region" description="Helical" evidence="2">
    <location>
        <begin position="483"/>
        <end position="504"/>
    </location>
</feature>
<protein>
    <recommendedName>
        <fullName evidence="3">Fibronectin type-III domain-containing protein</fullName>
    </recommendedName>
</protein>
<sequence>MNGTPLAALDSTTVSPMVQNISVALLTGQAAAEHLASKAGFRLPDYTESLVVTLLSYTPPSTPELGLYAAHVENTQGCTTCYLRVQNYSVPEAPSSVHLINITDDRILLSWIAGYHGGYSQKLMVRSIKDQDPHSQSGGRTVVIPDVPSFPERQQCWFTGLRPGSTYYLTLYGENKLGAGPSSEVIKVKTMDLQFPKIIGYELNSDRIELQFQDDTTLPNSFCIQVEEIRTSSFASPSLIYDTCPKVSITTASSELFAIEYCENGLSMTNGHATNRSNVMLGSSAVSDPTQAMPDHRLDIVLNASTANSDGTVLIPVEGNQGAISNEESTDIPTVLKYRLRFCYVKAPHECSDYVSLNKVNRKLLNYYKNDLERKRQTKICLMNLRETCHGTLGLKLVDGILYNGHPFITQKLSSFARKIQYRSSGLEFRNQACNGRHSERIFDETMFGFISTKCNGGAFTKGRMEFHNLNVQSSPTSSKFPILWICLNATVFPAVGLLIVCLWHAHRRRQTAGNQVWISRKSDPLIKHRVQIRKFNKPHSDDDLRKRRSKTQVFICTSVVFSAEILDTNIHKKITKKSKRWKPGGYQSRFYGYYLRLKHEAAWCSTFSCLRTSRTRDSAGFQVSLSKKHRISLQMNVYSKLVLLLSDHRKQCPAFRLLETQTLLMETSVEFTQCFCKYFRPSLSSHILKIKTHSVFYGCTLVGKPKIWERTLVANGKYSRQIQTKSVNRSSQPGQLLGRRSMSRAHQSHRSSVNTFACSDVIIQMRPTCVGGVVVIRLPRMSDVRGSNPRTIIDDDEL</sequence>
<dbReference type="EMBL" id="KL596812">
    <property type="protein sequence ID" value="KER24373.1"/>
    <property type="molecule type" value="Genomic_DNA"/>
</dbReference>
<dbReference type="RefSeq" id="XP_009171862.1">
    <property type="nucleotide sequence ID" value="XM_009173598.1"/>
</dbReference>
<gene>
    <name evidence="4" type="ORF">T265_07933</name>
</gene>
<feature type="region of interest" description="Disordered" evidence="1">
    <location>
        <begin position="724"/>
        <end position="748"/>
    </location>
</feature>
<dbReference type="KEGG" id="ovi:T265_07933"/>
<dbReference type="AlphaFoldDB" id="A0A074ZB74"/>
<dbReference type="Proteomes" id="UP000054324">
    <property type="component" value="Unassembled WGS sequence"/>
</dbReference>
<accession>A0A074ZB74</accession>
<dbReference type="CDD" id="cd00063">
    <property type="entry name" value="FN3"/>
    <property type="match status" value="1"/>
</dbReference>
<dbReference type="STRING" id="6198.A0A074ZB74"/>
<reference evidence="4 5" key="1">
    <citation type="submission" date="2013-11" db="EMBL/GenBank/DDBJ databases">
        <title>Opisthorchis viverrini - life in the bile duct.</title>
        <authorList>
            <person name="Young N.D."/>
            <person name="Nagarajan N."/>
            <person name="Lin S.J."/>
            <person name="Korhonen P.K."/>
            <person name="Jex A.R."/>
            <person name="Hall R.S."/>
            <person name="Safavi-Hemami H."/>
            <person name="Kaewkong W."/>
            <person name="Bertrand D."/>
            <person name="Gao S."/>
            <person name="Seet Q."/>
            <person name="Wongkham S."/>
            <person name="Teh B.T."/>
            <person name="Wongkham C."/>
            <person name="Intapan P.M."/>
            <person name="Maleewong W."/>
            <person name="Yang X."/>
            <person name="Hu M."/>
            <person name="Wang Z."/>
            <person name="Hofmann A."/>
            <person name="Sternberg P.W."/>
            <person name="Tan P."/>
            <person name="Wang J."/>
            <person name="Gasser R.B."/>
        </authorList>
    </citation>
    <scope>NUCLEOTIDE SEQUENCE [LARGE SCALE GENOMIC DNA]</scope>
</reference>
<dbReference type="SUPFAM" id="SSF49265">
    <property type="entry name" value="Fibronectin type III"/>
    <property type="match status" value="1"/>
</dbReference>
<evidence type="ECO:0000259" key="3">
    <source>
        <dbReference type="PROSITE" id="PS50853"/>
    </source>
</evidence>
<evidence type="ECO:0000256" key="1">
    <source>
        <dbReference type="SAM" id="MobiDB-lite"/>
    </source>
</evidence>
<evidence type="ECO:0000256" key="2">
    <source>
        <dbReference type="SAM" id="Phobius"/>
    </source>
</evidence>
<proteinExistence type="predicted"/>
<evidence type="ECO:0000313" key="4">
    <source>
        <dbReference type="EMBL" id="KER24373.1"/>
    </source>
</evidence>
<dbReference type="InterPro" id="IPR003961">
    <property type="entry name" value="FN3_dom"/>
</dbReference>
<organism evidence="4 5">
    <name type="scientific">Opisthorchis viverrini</name>
    <name type="common">Southeast Asian liver fluke</name>
    <dbReference type="NCBI Taxonomy" id="6198"/>
    <lineage>
        <taxon>Eukaryota</taxon>
        <taxon>Metazoa</taxon>
        <taxon>Spiralia</taxon>
        <taxon>Lophotrochozoa</taxon>
        <taxon>Platyhelminthes</taxon>
        <taxon>Trematoda</taxon>
        <taxon>Digenea</taxon>
        <taxon>Opisthorchiida</taxon>
        <taxon>Opisthorchiata</taxon>
        <taxon>Opisthorchiidae</taxon>
        <taxon>Opisthorchis</taxon>
    </lineage>
</organism>
<evidence type="ECO:0000313" key="5">
    <source>
        <dbReference type="Proteomes" id="UP000054324"/>
    </source>
</evidence>
<keyword evidence="5" id="KW-1185">Reference proteome</keyword>
<dbReference type="CTD" id="20322112"/>
<keyword evidence="2" id="KW-1133">Transmembrane helix</keyword>
<dbReference type="SMART" id="SM00060">
    <property type="entry name" value="FN3"/>
    <property type="match status" value="1"/>
</dbReference>
<keyword evidence="2" id="KW-0472">Membrane</keyword>
<dbReference type="InterPro" id="IPR036116">
    <property type="entry name" value="FN3_sf"/>
</dbReference>
<dbReference type="Gene3D" id="2.60.40.10">
    <property type="entry name" value="Immunoglobulins"/>
    <property type="match status" value="1"/>
</dbReference>
<dbReference type="GeneID" id="20322112"/>
<feature type="domain" description="Fibronectin type-III" evidence="3">
    <location>
        <begin position="93"/>
        <end position="193"/>
    </location>
</feature>
<keyword evidence="2" id="KW-0812">Transmembrane</keyword>